<evidence type="ECO:0000259" key="12">
    <source>
        <dbReference type="PROSITE" id="PS50110"/>
    </source>
</evidence>
<reference evidence="14 15" key="1">
    <citation type="submission" date="2016-12" db="EMBL/GenBank/DDBJ databases">
        <title>Isolation and genomic insights into novel planktonic Zetaproteobacteria from stratified waters of the Chesapeake Bay.</title>
        <authorList>
            <person name="McAllister S.M."/>
            <person name="Kato S."/>
            <person name="Chan C.S."/>
            <person name="Chiu B.K."/>
            <person name="Field E.K."/>
        </authorList>
    </citation>
    <scope>NUCLEOTIDE SEQUENCE [LARGE SCALE GENOMIC DNA]</scope>
    <source>
        <strain evidence="14 15">CP-5</strain>
    </source>
</reference>
<dbReference type="SUPFAM" id="SSF55874">
    <property type="entry name" value="ATPase domain of HSP90 chaperone/DNA topoisomerase II/histidine kinase"/>
    <property type="match status" value="1"/>
</dbReference>
<dbReference type="Gene3D" id="3.40.50.2300">
    <property type="match status" value="1"/>
</dbReference>
<protein>
    <recommendedName>
        <fullName evidence="2">histidine kinase</fullName>
        <ecNumber evidence="2">2.7.13.3</ecNumber>
    </recommendedName>
</protein>
<dbReference type="Gene3D" id="3.30.450.20">
    <property type="entry name" value="PAS domain"/>
    <property type="match status" value="1"/>
</dbReference>
<dbReference type="SUPFAM" id="SSF52172">
    <property type="entry name" value="CheY-like"/>
    <property type="match status" value="1"/>
</dbReference>
<dbReference type="Pfam" id="PF02518">
    <property type="entry name" value="HATPase_c"/>
    <property type="match status" value="1"/>
</dbReference>
<evidence type="ECO:0000256" key="9">
    <source>
        <dbReference type="PROSITE-ProRule" id="PRU00169"/>
    </source>
</evidence>
<dbReference type="Pfam" id="PF08447">
    <property type="entry name" value="PAS_3"/>
    <property type="match status" value="1"/>
</dbReference>
<dbReference type="Pfam" id="PF00072">
    <property type="entry name" value="Response_reg"/>
    <property type="match status" value="1"/>
</dbReference>
<evidence type="ECO:0000256" key="5">
    <source>
        <dbReference type="ARBA" id="ARBA00022741"/>
    </source>
</evidence>
<dbReference type="InterPro" id="IPR035965">
    <property type="entry name" value="PAS-like_dom_sf"/>
</dbReference>
<dbReference type="PANTHER" id="PTHR43065">
    <property type="entry name" value="SENSOR HISTIDINE KINASE"/>
    <property type="match status" value="1"/>
</dbReference>
<evidence type="ECO:0000256" key="10">
    <source>
        <dbReference type="SAM" id="Phobius"/>
    </source>
</evidence>
<feature type="domain" description="Response regulatory" evidence="12">
    <location>
        <begin position="656"/>
        <end position="768"/>
    </location>
</feature>
<dbReference type="Pfam" id="PF17159">
    <property type="entry name" value="MASE3"/>
    <property type="match status" value="1"/>
</dbReference>
<dbReference type="SUPFAM" id="SSF55785">
    <property type="entry name" value="PYP-like sensor domain (PAS domain)"/>
    <property type="match status" value="1"/>
</dbReference>
<keyword evidence="10" id="KW-0472">Membrane</keyword>
<keyword evidence="3 9" id="KW-0597">Phosphoprotein</keyword>
<dbReference type="PRINTS" id="PR00344">
    <property type="entry name" value="BCTRLSENSOR"/>
</dbReference>
<feature type="transmembrane region" description="Helical" evidence="10">
    <location>
        <begin position="12"/>
        <end position="33"/>
    </location>
</feature>
<feature type="domain" description="PAS" evidence="13">
    <location>
        <begin position="263"/>
        <end position="319"/>
    </location>
</feature>
<evidence type="ECO:0000313" key="14">
    <source>
        <dbReference type="EMBL" id="ATX80706.1"/>
    </source>
</evidence>
<dbReference type="SMART" id="SM00387">
    <property type="entry name" value="HATPase_c"/>
    <property type="match status" value="1"/>
</dbReference>
<keyword evidence="15" id="KW-1185">Reference proteome</keyword>
<dbReference type="CDD" id="cd17546">
    <property type="entry name" value="REC_hyHK_CKI1_RcsC-like"/>
    <property type="match status" value="1"/>
</dbReference>
<dbReference type="Gene3D" id="1.10.287.130">
    <property type="match status" value="1"/>
</dbReference>
<dbReference type="GO" id="GO:0005524">
    <property type="term" value="F:ATP binding"/>
    <property type="evidence" value="ECO:0007669"/>
    <property type="project" value="UniProtKB-KW"/>
</dbReference>
<keyword evidence="5" id="KW-0547">Nucleotide-binding</keyword>
<evidence type="ECO:0000256" key="1">
    <source>
        <dbReference type="ARBA" id="ARBA00000085"/>
    </source>
</evidence>
<dbReference type="InterPro" id="IPR013655">
    <property type="entry name" value="PAS_fold_3"/>
</dbReference>
<dbReference type="PROSITE" id="PS50110">
    <property type="entry name" value="RESPONSE_REGULATORY"/>
    <property type="match status" value="1"/>
</dbReference>
<name>A0A2K8L8W7_MARES</name>
<dbReference type="Gene3D" id="3.30.565.10">
    <property type="entry name" value="Histidine kinase-like ATPase, C-terminal domain"/>
    <property type="match status" value="1"/>
</dbReference>
<dbReference type="InterPro" id="IPR036097">
    <property type="entry name" value="HisK_dim/P_sf"/>
</dbReference>
<dbReference type="EMBL" id="CP018799">
    <property type="protein sequence ID" value="ATX80706.1"/>
    <property type="molecule type" value="Genomic_DNA"/>
</dbReference>
<keyword evidence="10" id="KW-1133">Transmembrane helix</keyword>
<feature type="transmembrane region" description="Helical" evidence="10">
    <location>
        <begin position="137"/>
        <end position="159"/>
    </location>
</feature>
<evidence type="ECO:0000256" key="6">
    <source>
        <dbReference type="ARBA" id="ARBA00022777"/>
    </source>
</evidence>
<keyword evidence="4" id="KW-0808">Transferase</keyword>
<comment type="catalytic activity">
    <reaction evidence="1">
        <text>ATP + protein L-histidine = ADP + protein N-phospho-L-histidine.</text>
        <dbReference type="EC" id="2.7.13.3"/>
    </reaction>
</comment>
<dbReference type="InterPro" id="IPR036890">
    <property type="entry name" value="HATPase_C_sf"/>
</dbReference>
<keyword evidence="7" id="KW-0067">ATP-binding</keyword>
<evidence type="ECO:0000256" key="8">
    <source>
        <dbReference type="ARBA" id="ARBA00023012"/>
    </source>
</evidence>
<dbReference type="InterPro" id="IPR011006">
    <property type="entry name" value="CheY-like_superfamily"/>
</dbReference>
<dbReference type="RefSeq" id="WP_100278444.1">
    <property type="nucleotide sequence ID" value="NZ_CP018799.1"/>
</dbReference>
<dbReference type="PANTHER" id="PTHR43065:SF46">
    <property type="entry name" value="C4-DICARBOXYLATE TRANSPORT SENSOR PROTEIN DCTB"/>
    <property type="match status" value="1"/>
</dbReference>
<dbReference type="KEGG" id="maes:Ga0123461_2305"/>
<evidence type="ECO:0000256" key="3">
    <source>
        <dbReference type="ARBA" id="ARBA00022553"/>
    </source>
</evidence>
<dbReference type="NCBIfam" id="TIGR00229">
    <property type="entry name" value="sensory_box"/>
    <property type="match status" value="1"/>
</dbReference>
<dbReference type="InterPro" id="IPR001789">
    <property type="entry name" value="Sig_transdc_resp-reg_receiver"/>
</dbReference>
<sequence length="775" mass="86350">MAERKKIFEGFAILLNWEVWIVPIVLSTALIVVSFYNYLLFHTLAELFTIIVGVLMFVVAVYTHSLSRESFLMYLGIGYFWIAVLDMVHAFLYKGMGIVVSDVADHFIQFWIANRYIESLLLITAPLFLTRKIHSTGAFLAYGAIASITCIAIMGGYFPVSYIEGVGLTEFKITSEYIICFILFLALVNLYKTRQHLKPNLFPFLSTAIVLTIFAELAFTSYISAYGPANLIGHIFKLFSFWLILYSIIRLNMQEPFKDLVESENRFRKLVKEMPLSLGYVSKSGVIEDINDRFKKTFGYTHEEISTVEKWYQLAYPDEEYRQWAINVWNSDIQIAAELGQDIKSREYKVTCKNGDVRIMEISGVTVGDHILATFTDLTERKNAEAALRISDEKFRQAQKMEALGTLVGGISHDFNNMLAGMTGNLYLARKKAESIPDVVNRIKLVEKLSFQASEMIQQMLLFARKGSVEMIPFSLTPFIKEIAKVCEPLISESIKLSIHSCSDDLTVKGSATQLQQVVMNLINNAKDALGNIDAPEIKLSLERFEADEDFLSKYSNLDCTLLAHLIVSDNGMGISEKDKPHIFDPFYTTKEAGKGTGLGLAMCHGSIQSHGGVIELDSVDGDGTTFHIYLPLIEGEEIDTSSTDSLGPPLGNGELILLVDDNEVLLNTSKDLIKSLGYKVLTASNGVEAIDIFTSNSSEIALTIMDVVMPEMGGTEASKQIKAISPEANIIFSSGYDKGEMAENGTSIVLSKPYSIDQLANTLARYLLDKEGDN</sequence>
<dbReference type="Proteomes" id="UP000231701">
    <property type="component" value="Chromosome"/>
</dbReference>
<dbReference type="InterPro" id="IPR004358">
    <property type="entry name" value="Sig_transdc_His_kin-like_C"/>
</dbReference>
<proteinExistence type="predicted"/>
<evidence type="ECO:0000259" key="11">
    <source>
        <dbReference type="PROSITE" id="PS50109"/>
    </source>
</evidence>
<dbReference type="SUPFAM" id="SSF47384">
    <property type="entry name" value="Homodimeric domain of signal transducing histidine kinase"/>
    <property type="match status" value="1"/>
</dbReference>
<dbReference type="CDD" id="cd00082">
    <property type="entry name" value="HisKA"/>
    <property type="match status" value="1"/>
</dbReference>
<dbReference type="GO" id="GO:0000155">
    <property type="term" value="F:phosphorelay sensor kinase activity"/>
    <property type="evidence" value="ECO:0007669"/>
    <property type="project" value="InterPro"/>
</dbReference>
<dbReference type="EC" id="2.7.13.3" evidence="2"/>
<evidence type="ECO:0000259" key="13">
    <source>
        <dbReference type="PROSITE" id="PS50112"/>
    </source>
</evidence>
<feature type="transmembrane region" description="Helical" evidence="10">
    <location>
        <begin position="171"/>
        <end position="190"/>
    </location>
</feature>
<dbReference type="InterPro" id="IPR000014">
    <property type="entry name" value="PAS"/>
</dbReference>
<dbReference type="SMART" id="SM00448">
    <property type="entry name" value="REC"/>
    <property type="match status" value="1"/>
</dbReference>
<feature type="modified residue" description="4-aspartylphosphate" evidence="9">
    <location>
        <position position="707"/>
    </location>
</feature>
<evidence type="ECO:0000256" key="2">
    <source>
        <dbReference type="ARBA" id="ARBA00012438"/>
    </source>
</evidence>
<dbReference type="InterPro" id="IPR005467">
    <property type="entry name" value="His_kinase_dom"/>
</dbReference>
<dbReference type="InterPro" id="IPR003594">
    <property type="entry name" value="HATPase_dom"/>
</dbReference>
<gene>
    <name evidence="14" type="ORF">Ga0123461_2305</name>
</gene>
<evidence type="ECO:0000256" key="4">
    <source>
        <dbReference type="ARBA" id="ARBA00022679"/>
    </source>
</evidence>
<feature type="transmembrane region" description="Helical" evidence="10">
    <location>
        <begin position="71"/>
        <end position="92"/>
    </location>
</feature>
<dbReference type="InterPro" id="IPR003661">
    <property type="entry name" value="HisK_dim/P_dom"/>
</dbReference>
<dbReference type="InterPro" id="IPR033425">
    <property type="entry name" value="MASE3"/>
</dbReference>
<dbReference type="OrthoDB" id="1931120at2"/>
<keyword evidence="6" id="KW-0418">Kinase</keyword>
<accession>A0A2K8L8W7</accession>
<evidence type="ECO:0000256" key="7">
    <source>
        <dbReference type="ARBA" id="ARBA00022840"/>
    </source>
</evidence>
<dbReference type="AlphaFoldDB" id="A0A2K8L8W7"/>
<keyword evidence="10" id="KW-0812">Transmembrane</keyword>
<organism evidence="14 15">
    <name type="scientific">Mariprofundus aestuarium</name>
    <dbReference type="NCBI Taxonomy" id="1921086"/>
    <lineage>
        <taxon>Bacteria</taxon>
        <taxon>Pseudomonadati</taxon>
        <taxon>Pseudomonadota</taxon>
        <taxon>Candidatius Mariprofundia</taxon>
        <taxon>Mariprofundales</taxon>
        <taxon>Mariprofundaceae</taxon>
        <taxon>Mariprofundus</taxon>
    </lineage>
</organism>
<feature type="transmembrane region" description="Helical" evidence="10">
    <location>
        <begin position="39"/>
        <end position="62"/>
    </location>
</feature>
<dbReference type="PROSITE" id="PS50112">
    <property type="entry name" value="PAS"/>
    <property type="match status" value="1"/>
</dbReference>
<dbReference type="PROSITE" id="PS50109">
    <property type="entry name" value="HIS_KIN"/>
    <property type="match status" value="1"/>
</dbReference>
<evidence type="ECO:0000313" key="15">
    <source>
        <dbReference type="Proteomes" id="UP000231701"/>
    </source>
</evidence>
<feature type="transmembrane region" description="Helical" evidence="10">
    <location>
        <begin position="112"/>
        <end position="130"/>
    </location>
</feature>
<keyword evidence="8" id="KW-0902">Two-component regulatory system</keyword>
<feature type="domain" description="Histidine kinase" evidence="11">
    <location>
        <begin position="410"/>
        <end position="635"/>
    </location>
</feature>
<feature type="transmembrane region" description="Helical" evidence="10">
    <location>
        <begin position="202"/>
        <end position="225"/>
    </location>
</feature>